<dbReference type="CDD" id="cd01392">
    <property type="entry name" value="HTH_LacI"/>
    <property type="match status" value="1"/>
</dbReference>
<feature type="domain" description="HTH lacI-type" evidence="4">
    <location>
        <begin position="2"/>
        <end position="58"/>
    </location>
</feature>
<dbReference type="PANTHER" id="PTHR30146">
    <property type="entry name" value="LACI-RELATED TRANSCRIPTIONAL REPRESSOR"/>
    <property type="match status" value="1"/>
</dbReference>
<evidence type="ECO:0000256" key="2">
    <source>
        <dbReference type="ARBA" id="ARBA00023125"/>
    </source>
</evidence>
<dbReference type="EMBL" id="JAOUSE010000033">
    <property type="protein sequence ID" value="MCU9594914.1"/>
    <property type="molecule type" value="Genomic_DNA"/>
</dbReference>
<dbReference type="InterPro" id="IPR010982">
    <property type="entry name" value="Lambda_DNA-bd_dom_sf"/>
</dbReference>
<dbReference type="GO" id="GO:0003677">
    <property type="term" value="F:DNA binding"/>
    <property type="evidence" value="ECO:0007669"/>
    <property type="project" value="UniProtKB-KW"/>
</dbReference>
<gene>
    <name evidence="5" type="ORF">OEV82_10740</name>
</gene>
<evidence type="ECO:0000256" key="3">
    <source>
        <dbReference type="ARBA" id="ARBA00023163"/>
    </source>
</evidence>
<evidence type="ECO:0000256" key="1">
    <source>
        <dbReference type="ARBA" id="ARBA00023015"/>
    </source>
</evidence>
<evidence type="ECO:0000259" key="4">
    <source>
        <dbReference type="PROSITE" id="PS50932"/>
    </source>
</evidence>
<dbReference type="Pfam" id="PF00356">
    <property type="entry name" value="LacI"/>
    <property type="match status" value="1"/>
</dbReference>
<dbReference type="InterPro" id="IPR028082">
    <property type="entry name" value="Peripla_BP_I"/>
</dbReference>
<dbReference type="SMART" id="SM00354">
    <property type="entry name" value="HTH_LACI"/>
    <property type="match status" value="1"/>
</dbReference>
<name>A0ABT2WJN6_9BACI</name>
<dbReference type="InterPro" id="IPR046335">
    <property type="entry name" value="LacI/GalR-like_sensor"/>
</dbReference>
<keyword evidence="6" id="KW-1185">Reference proteome</keyword>
<keyword evidence="3" id="KW-0804">Transcription</keyword>
<dbReference type="PROSITE" id="PS00356">
    <property type="entry name" value="HTH_LACI_1"/>
    <property type="match status" value="1"/>
</dbReference>
<dbReference type="PROSITE" id="PS50932">
    <property type="entry name" value="HTH_LACI_2"/>
    <property type="match status" value="1"/>
</dbReference>
<dbReference type="PANTHER" id="PTHR30146:SF149">
    <property type="entry name" value="HTH-TYPE TRANSCRIPTIONAL REGULATOR EBGR"/>
    <property type="match status" value="1"/>
</dbReference>
<keyword evidence="1" id="KW-0805">Transcription regulation</keyword>
<dbReference type="RefSeq" id="WP_263061875.1">
    <property type="nucleotide sequence ID" value="NZ_JAOUSE010000033.1"/>
</dbReference>
<dbReference type="SUPFAM" id="SSF47413">
    <property type="entry name" value="lambda repressor-like DNA-binding domains"/>
    <property type="match status" value="1"/>
</dbReference>
<dbReference type="CDD" id="cd01544">
    <property type="entry name" value="PBP1_GalR"/>
    <property type="match status" value="1"/>
</dbReference>
<sequence length="330" mass="37795">MATIKDIAKKAGVSIASVSRVLSGDPTLSISNEKRKNILQIAEELSYEYKVKRRKNTSLLVIHNQMRVEELERIHYFHIQRGIEKRAKEKKFNLFVANNSEIESIVRFKQFSGIIAIGEIPQDQIKILSEISDTFVFVDSCPNEGKFDAVLTDCRYTMKQVIDYLLDNGHRQIGLIGQGNKDEIHYSKIRSHIESAFYFYMKEKNLLNESYIYLSETYKKNTGYILMKQAIKDHGIQLPTAFFIHNDLIAIGGIRALHEELLDVPARVNIIGMYNMSVSHMITPPLTTVQVYPELMGETAVDLCCERMSGRKVAKTVYITTDLIKRKSSF</sequence>
<dbReference type="Proteomes" id="UP001208656">
    <property type="component" value="Unassembled WGS sequence"/>
</dbReference>
<dbReference type="SUPFAM" id="SSF53822">
    <property type="entry name" value="Periplasmic binding protein-like I"/>
    <property type="match status" value="1"/>
</dbReference>
<accession>A0ABT2WJN6</accession>
<proteinExistence type="predicted"/>
<dbReference type="PRINTS" id="PR00036">
    <property type="entry name" value="HTHLACI"/>
</dbReference>
<reference evidence="5 6" key="1">
    <citation type="submission" date="2022-10" db="EMBL/GenBank/DDBJ databases">
        <title>Description of Fervidibacillus gen. nov. in the family Fervidibacillaceae fam. nov. with two species, Fervidibacillus albus sp. nov., and Fervidibacillus halotolerans sp. nov., isolated from tidal flat sediments.</title>
        <authorList>
            <person name="Kwon K.K."/>
            <person name="Yang S.-H."/>
        </authorList>
    </citation>
    <scope>NUCLEOTIDE SEQUENCE [LARGE SCALE GENOMIC DNA]</scope>
    <source>
        <strain evidence="5 6">DSM 23332</strain>
    </source>
</reference>
<evidence type="ECO:0000313" key="6">
    <source>
        <dbReference type="Proteomes" id="UP001208656"/>
    </source>
</evidence>
<dbReference type="Gene3D" id="1.10.260.40">
    <property type="entry name" value="lambda repressor-like DNA-binding domains"/>
    <property type="match status" value="1"/>
</dbReference>
<dbReference type="InterPro" id="IPR000843">
    <property type="entry name" value="HTH_LacI"/>
</dbReference>
<keyword evidence="2 5" id="KW-0238">DNA-binding</keyword>
<comment type="caution">
    <text evidence="5">The sequence shown here is derived from an EMBL/GenBank/DDBJ whole genome shotgun (WGS) entry which is preliminary data.</text>
</comment>
<dbReference type="Pfam" id="PF13377">
    <property type="entry name" value="Peripla_BP_3"/>
    <property type="match status" value="1"/>
</dbReference>
<evidence type="ECO:0000313" key="5">
    <source>
        <dbReference type="EMBL" id="MCU9594914.1"/>
    </source>
</evidence>
<dbReference type="Gene3D" id="3.40.50.2300">
    <property type="match status" value="2"/>
</dbReference>
<protein>
    <submittedName>
        <fullName evidence="5">LacI family DNA-binding transcriptional regulator</fullName>
    </submittedName>
</protein>
<organism evidence="5 6">
    <name type="scientific">Pallidibacillus thermolactis</name>
    <dbReference type="NCBI Taxonomy" id="251051"/>
    <lineage>
        <taxon>Bacteria</taxon>
        <taxon>Bacillati</taxon>
        <taxon>Bacillota</taxon>
        <taxon>Bacilli</taxon>
        <taxon>Bacillales</taxon>
        <taxon>Bacillaceae</taxon>
        <taxon>Pallidibacillus</taxon>
    </lineage>
</organism>